<gene>
    <name evidence="1" type="ORF">J2T15_004261</name>
</gene>
<dbReference type="EMBL" id="JAUSSU010000009">
    <property type="protein sequence ID" value="MDQ0114804.1"/>
    <property type="molecule type" value="Genomic_DNA"/>
</dbReference>
<keyword evidence="2" id="KW-1185">Reference proteome</keyword>
<evidence type="ECO:0000313" key="2">
    <source>
        <dbReference type="Proteomes" id="UP001229346"/>
    </source>
</evidence>
<sequence length="239" mass="27194">MPDALSALCIIADVKSSRAVDKKNELREITEIINNKVESRLITPFSVRNGDELFGILNTYSDGYHVLKELFILSEEKNTPLYVGVGLGFITDEDLNNPHEVNGSSIWHASSALSSLKNKKNRIQPPNSASKTFSWQVKATSSIPYESLNFHIYFLFERLMKRTDKQREIVQAVEELNDSNNYTEIGQKLGIDNNIVVNISKTLARADYHLVADAERSLCRLLDYFQQQLILNKERGEQQ</sequence>
<name>A0ABT9U9D3_PAEHA</name>
<dbReference type="Proteomes" id="UP001229346">
    <property type="component" value="Unassembled WGS sequence"/>
</dbReference>
<proteinExistence type="predicted"/>
<evidence type="ECO:0000313" key="1">
    <source>
        <dbReference type="EMBL" id="MDQ0114804.1"/>
    </source>
</evidence>
<dbReference type="Pfam" id="PF16264">
    <property type="entry name" value="SatD"/>
    <property type="match status" value="1"/>
</dbReference>
<accession>A0ABT9U9D3</accession>
<dbReference type="InterPro" id="IPR032580">
    <property type="entry name" value="SatD"/>
</dbReference>
<evidence type="ECO:0008006" key="3">
    <source>
        <dbReference type="Google" id="ProtNLM"/>
    </source>
</evidence>
<comment type="caution">
    <text evidence="1">The sequence shown here is derived from an EMBL/GenBank/DDBJ whole genome shotgun (WGS) entry which is preliminary data.</text>
</comment>
<organism evidence="1 2">
    <name type="scientific">Paenibacillus harenae</name>
    <dbReference type="NCBI Taxonomy" id="306543"/>
    <lineage>
        <taxon>Bacteria</taxon>
        <taxon>Bacillati</taxon>
        <taxon>Bacillota</taxon>
        <taxon>Bacilli</taxon>
        <taxon>Bacillales</taxon>
        <taxon>Paenibacillaceae</taxon>
        <taxon>Paenibacillus</taxon>
    </lineage>
</organism>
<reference evidence="1 2" key="1">
    <citation type="submission" date="2023-07" db="EMBL/GenBank/DDBJ databases">
        <title>Sorghum-associated microbial communities from plants grown in Nebraska, USA.</title>
        <authorList>
            <person name="Schachtman D."/>
        </authorList>
    </citation>
    <scope>NUCLEOTIDE SEQUENCE [LARGE SCALE GENOMIC DNA]</scope>
    <source>
        <strain evidence="1 2">CC482</strain>
    </source>
</reference>
<dbReference type="RefSeq" id="WP_307206200.1">
    <property type="nucleotide sequence ID" value="NZ_JAUSST010000008.1"/>
</dbReference>
<protein>
    <recommendedName>
        <fullName evidence="3">SatD family (SatD)</fullName>
    </recommendedName>
</protein>